<feature type="domain" description="Clr5" evidence="4">
    <location>
        <begin position="14"/>
        <end position="64"/>
    </location>
</feature>
<evidence type="ECO:0000313" key="6">
    <source>
        <dbReference type="Proteomes" id="UP001358417"/>
    </source>
</evidence>
<dbReference type="RefSeq" id="XP_064704247.1">
    <property type="nucleotide sequence ID" value="XM_064849033.1"/>
</dbReference>
<gene>
    <name evidence="5" type="ORF">LTR84_005464</name>
</gene>
<evidence type="ECO:0000259" key="4">
    <source>
        <dbReference type="Pfam" id="PF14420"/>
    </source>
</evidence>
<dbReference type="Pfam" id="PF00023">
    <property type="entry name" value="Ank"/>
    <property type="match status" value="1"/>
</dbReference>
<feature type="repeat" description="ANK" evidence="3">
    <location>
        <begin position="675"/>
        <end position="707"/>
    </location>
</feature>
<feature type="repeat" description="ANK" evidence="3">
    <location>
        <begin position="263"/>
        <end position="295"/>
    </location>
</feature>
<dbReference type="InterPro" id="IPR036770">
    <property type="entry name" value="Ankyrin_rpt-contain_sf"/>
</dbReference>
<dbReference type="PANTHER" id="PTHR24123:SF33">
    <property type="entry name" value="PROTEIN HOS4"/>
    <property type="match status" value="1"/>
</dbReference>
<organism evidence="5 6">
    <name type="scientific">Exophiala bonariae</name>
    <dbReference type="NCBI Taxonomy" id="1690606"/>
    <lineage>
        <taxon>Eukaryota</taxon>
        <taxon>Fungi</taxon>
        <taxon>Dikarya</taxon>
        <taxon>Ascomycota</taxon>
        <taxon>Pezizomycotina</taxon>
        <taxon>Eurotiomycetes</taxon>
        <taxon>Chaetothyriomycetidae</taxon>
        <taxon>Chaetothyriales</taxon>
        <taxon>Herpotrichiellaceae</taxon>
        <taxon>Exophiala</taxon>
    </lineage>
</organism>
<dbReference type="InterPro" id="IPR025676">
    <property type="entry name" value="Clr5_dom"/>
</dbReference>
<dbReference type="SMART" id="SM00248">
    <property type="entry name" value="ANK"/>
    <property type="match status" value="18"/>
</dbReference>
<dbReference type="PANTHER" id="PTHR24123">
    <property type="entry name" value="ANKYRIN REPEAT-CONTAINING"/>
    <property type="match status" value="1"/>
</dbReference>
<dbReference type="Proteomes" id="UP001358417">
    <property type="component" value="Unassembled WGS sequence"/>
</dbReference>
<feature type="repeat" description="ANK" evidence="3">
    <location>
        <begin position="966"/>
        <end position="998"/>
    </location>
</feature>
<keyword evidence="1" id="KW-0677">Repeat</keyword>
<dbReference type="GeneID" id="89973641"/>
<evidence type="ECO:0000256" key="1">
    <source>
        <dbReference type="ARBA" id="ARBA00022737"/>
    </source>
</evidence>
<dbReference type="EMBL" id="JAVRRD010000020">
    <property type="protein sequence ID" value="KAK5049042.1"/>
    <property type="molecule type" value="Genomic_DNA"/>
</dbReference>
<dbReference type="Pfam" id="PF12796">
    <property type="entry name" value="Ank_2"/>
    <property type="match status" value="4"/>
</dbReference>
<feature type="repeat" description="ANK" evidence="3">
    <location>
        <begin position="710"/>
        <end position="742"/>
    </location>
</feature>
<dbReference type="AlphaFoldDB" id="A0AAV9N3V3"/>
<feature type="repeat" description="ANK" evidence="3">
    <location>
        <begin position="600"/>
        <end position="632"/>
    </location>
</feature>
<proteinExistence type="predicted"/>
<accession>A0AAV9N3V3</accession>
<feature type="repeat" description="ANK" evidence="3">
    <location>
        <begin position="337"/>
        <end position="369"/>
    </location>
</feature>
<dbReference type="PROSITE" id="PS50297">
    <property type="entry name" value="ANK_REP_REGION"/>
    <property type="match status" value="7"/>
</dbReference>
<evidence type="ECO:0000256" key="2">
    <source>
        <dbReference type="ARBA" id="ARBA00023043"/>
    </source>
</evidence>
<evidence type="ECO:0000313" key="5">
    <source>
        <dbReference type="EMBL" id="KAK5049042.1"/>
    </source>
</evidence>
<evidence type="ECO:0000256" key="3">
    <source>
        <dbReference type="PROSITE-ProRule" id="PRU00023"/>
    </source>
</evidence>
<comment type="caution">
    <text evidence="5">The sequence shown here is derived from an EMBL/GenBank/DDBJ whole genome shotgun (WGS) entry which is preliminary data.</text>
</comment>
<protein>
    <recommendedName>
        <fullName evidence="4">Clr5 domain-containing protein</fullName>
    </recommendedName>
</protein>
<feature type="repeat" description="ANK" evidence="3">
    <location>
        <begin position="931"/>
        <end position="963"/>
    </location>
</feature>
<sequence>MVGPTTKSSADNPSWEDLKDVIRTMYLVEDKSLGEVKNKLAKDYGFETTKAQLELYFKKWDFRKNLSSEEWIAVAHKITKRKRDEKESEFKSVVNIQAHTLLHNPGSVETTSATNTDDFQASIVEHFGERIGKNDRSSAFHRNLKAALPRYVVNGHAADLQTTRTSSNSLHAVDFLNLTLFIFSNNLLRPDFDTSSKAYEWIKRHSTACLIEYLLSINEPTVEALAEQIFALAIRMKDANIVQKILDSGLNPNELRCIDESGQQITPLQRACQFPNADIVRVLLDAGADVNLCLSNYCSPLAIAIAHFDDRGNYMDHVGIELVQLLLRAGANVNPAVGSSPLIEAAANAHLELVSVLLAAGADPNFSEEHTGMTPLHYVCISNGPVCDTIDIARQLLQAGANASAECSSSYDDERTSVLEQSTHPTKAELIKLLLDRGALVTERALILAVETDNLDIVKLFLSHEAPLTKKVIENATSCGEPEIFWFLLDSAKIGVRKELQRAAFVAAIHHNNKALINALSKSDLKLRKTGELRAAIKAAAGRGDISVLRLLLNDGSPHRSVAVELLEGALGCAIANGRVEVTDLLLTAGVDVNIPSGDSQSTPLREAICKRDADLIQRLLAAGAAVDTEKQSFREIYSPFSASVLPEAVSWGDYSCIRDILDAGADVNALDPLNNKTALMVAVEKNDFPTIHLLIDNGADVNAFAVQAIGYTALVAAVENNAIDMAQFLLDLGAVVNEQALVVAIPKSQQIMQMLLTSKLGRAKRYPCGFGCRALQHAIAGSNAGMIQLLLLNSIDPNSIVRHGYTVDHSTRDDLPISTWIDGYGKSALGLAIRLDKSKDLWVINMLLLGGSNVNKIVDERTGQDALTAAVDESDLRLVEKLLSVGADVNLRLDGRRSRTPLQLAVERGLLDIAVTLLEHGADVNAPPYDRATALQFAAIKGYLGIAVVMVEKGADINAAPAKVGGRTALEGAAEHGRIDMLQFLLNAGAQVKGPGSRQYERARSFASENGHIAARRLLERHHSQQPEHQTTGKSVFDYEAWDVWD</sequence>
<dbReference type="PROSITE" id="PS50088">
    <property type="entry name" value="ANK_REPEAT"/>
    <property type="match status" value="10"/>
</dbReference>
<feature type="repeat" description="ANK" evidence="3">
    <location>
        <begin position="863"/>
        <end position="895"/>
    </location>
</feature>
<feature type="repeat" description="ANK" evidence="3">
    <location>
        <begin position="898"/>
        <end position="930"/>
    </location>
</feature>
<name>A0AAV9N3V3_9EURO</name>
<feature type="repeat" description="ANK" evidence="3">
    <location>
        <begin position="371"/>
        <end position="408"/>
    </location>
</feature>
<dbReference type="Gene3D" id="1.25.40.20">
    <property type="entry name" value="Ankyrin repeat-containing domain"/>
    <property type="match status" value="5"/>
</dbReference>
<keyword evidence="2 3" id="KW-0040">ANK repeat</keyword>
<dbReference type="InterPro" id="IPR002110">
    <property type="entry name" value="Ankyrin_rpt"/>
</dbReference>
<dbReference type="InterPro" id="IPR051165">
    <property type="entry name" value="Multifunctional_ANK_Repeat"/>
</dbReference>
<keyword evidence="6" id="KW-1185">Reference proteome</keyword>
<dbReference type="SUPFAM" id="SSF48403">
    <property type="entry name" value="Ankyrin repeat"/>
    <property type="match status" value="4"/>
</dbReference>
<reference evidence="5 6" key="1">
    <citation type="submission" date="2023-08" db="EMBL/GenBank/DDBJ databases">
        <title>Black Yeasts Isolated from many extreme environments.</title>
        <authorList>
            <person name="Coleine C."/>
            <person name="Stajich J.E."/>
            <person name="Selbmann L."/>
        </authorList>
    </citation>
    <scope>NUCLEOTIDE SEQUENCE [LARGE SCALE GENOMIC DNA]</scope>
    <source>
        <strain evidence="5 6">CCFEE 5792</strain>
    </source>
</reference>
<dbReference type="Pfam" id="PF14420">
    <property type="entry name" value="Clr5"/>
    <property type="match status" value="1"/>
</dbReference>